<keyword evidence="6" id="KW-0508">mRNA splicing</keyword>
<evidence type="ECO:0000256" key="4">
    <source>
        <dbReference type="ARBA" id="ARBA00022728"/>
    </source>
</evidence>
<dbReference type="FunFam" id="1.25.40.10:FF:000306">
    <property type="entry name" value="Cell cycle control protein cwf4"/>
    <property type="match status" value="1"/>
</dbReference>
<feature type="domain" description="Pre-mRNA-splicing factor Syf1-like N-terminal HAT-repeats" evidence="11">
    <location>
        <begin position="69"/>
        <end position="204"/>
    </location>
</feature>
<dbReference type="GO" id="GO:0071007">
    <property type="term" value="C:U2-type catalytic step 2 spliceosome"/>
    <property type="evidence" value="ECO:0007669"/>
    <property type="project" value="TreeGrafter"/>
</dbReference>
<dbReference type="SMART" id="SM00386">
    <property type="entry name" value="HAT"/>
    <property type="match status" value="12"/>
</dbReference>
<dbReference type="STRING" id="133381.A0A2T9ZB72"/>
<accession>A0A2T9ZB72</accession>
<organism evidence="12 13">
    <name type="scientific">Smittium megazygosporum</name>
    <dbReference type="NCBI Taxonomy" id="133381"/>
    <lineage>
        <taxon>Eukaryota</taxon>
        <taxon>Fungi</taxon>
        <taxon>Fungi incertae sedis</taxon>
        <taxon>Zoopagomycota</taxon>
        <taxon>Kickxellomycotina</taxon>
        <taxon>Harpellomycetes</taxon>
        <taxon>Harpellales</taxon>
        <taxon>Legeriomycetaceae</taxon>
        <taxon>Smittium</taxon>
    </lineage>
</organism>
<dbReference type="InterPro" id="IPR011990">
    <property type="entry name" value="TPR-like_helical_dom_sf"/>
</dbReference>
<comment type="subcellular location">
    <subcellularLocation>
        <location evidence="1">Nucleus</location>
    </subcellularLocation>
</comment>
<evidence type="ECO:0000313" key="13">
    <source>
        <dbReference type="Proteomes" id="UP000245609"/>
    </source>
</evidence>
<dbReference type="AlphaFoldDB" id="A0A2T9ZB72"/>
<proteinExistence type="inferred from homology"/>
<comment type="similarity">
    <text evidence="2">Belongs to the crooked-neck family.</text>
</comment>
<dbReference type="Proteomes" id="UP000245609">
    <property type="component" value="Unassembled WGS sequence"/>
</dbReference>
<dbReference type="Pfam" id="PF23233">
    <property type="entry name" value="HAT_Syf1_CNRKL1_N"/>
    <property type="match status" value="1"/>
</dbReference>
<dbReference type="PANTHER" id="PTHR11246:SF3">
    <property type="entry name" value="CROOKED NECK-LIKE PROTEIN 1"/>
    <property type="match status" value="1"/>
</dbReference>
<evidence type="ECO:0000256" key="8">
    <source>
        <dbReference type="ARBA" id="ARBA00037040"/>
    </source>
</evidence>
<evidence type="ECO:0000256" key="2">
    <source>
        <dbReference type="ARBA" id="ARBA00008644"/>
    </source>
</evidence>
<evidence type="ECO:0000256" key="9">
    <source>
        <dbReference type="SAM" id="MobiDB-lite"/>
    </source>
</evidence>
<dbReference type="GO" id="GO:0071011">
    <property type="term" value="C:precatalytic spliceosome"/>
    <property type="evidence" value="ECO:0007669"/>
    <property type="project" value="TreeGrafter"/>
</dbReference>
<evidence type="ECO:0000259" key="10">
    <source>
        <dbReference type="Pfam" id="PF23231"/>
    </source>
</evidence>
<keyword evidence="7" id="KW-0539">Nucleus</keyword>
<name>A0A2T9ZB72_9FUNG</name>
<sequence>MADNTVPRGYDSTSKPPKIKNKNPAPVQITAEQLLREVQERKEPIYKPPEQKLQDKEEIAAYQMRKRKEYEDSIRRNRINIGTWIRYASARSIYERALDVDSGNQTIFLKYTEMEMKNKNINLARNLFDRAVTILPRVNQFWLKYTYMEELLGNIIGARQIFERWMKWEPDETAWNAFIKFERRYQEYKRAENIMERFVFVHPEPKNWIKWAELAESNGNIDRLGKHYLDQRIFIAFAKFETKLREYGDQDEIEFVVLSKRRQKYKKILSESPHDYRTWIDLTQLEESVGDVNIIRETYSEAVSNIPTTAEKHEWKKFIYLYLFFAIFEEVVAKDTERARKVYLDCLDTIPHKKFTFSKVWLQYALFEIRHMRLKEARLALGRSLGMCPKDKLFRGYIELELQLREFDRVRVLYNKQLEFNPNNSTTWIEFAKMEALLGETERCQTIYELAIDQLELDMPELVWKSYIDFEVSEGNYGKVRELYEKLLKKSDHIKVWISYVQFECTIADDLPASENTDEPEANDSKPALSERHIQKARAIFERAYNYYKKKKENKHRVSILEAWRNFELEHGDSESLERIDKLQPNKVKKRRELEDGTWEEYIDYIFPDDQDQMPNIKLLEMARQWKLKMADSEPTNPDLPE</sequence>
<dbReference type="InterPro" id="IPR055433">
    <property type="entry name" value="HAT_Syf1-like_N"/>
</dbReference>
<evidence type="ECO:0000313" key="12">
    <source>
        <dbReference type="EMBL" id="PVV01843.1"/>
    </source>
</evidence>
<evidence type="ECO:0000256" key="7">
    <source>
        <dbReference type="ARBA" id="ARBA00023242"/>
    </source>
</evidence>
<comment type="function">
    <text evidence="8">Involved in pre-mRNA splicing and cell cycle progression. Required for the spliceosome assembly and initiation of the DNA replication.</text>
</comment>
<gene>
    <name evidence="12" type="ORF">BB560_003726</name>
</gene>
<dbReference type="GO" id="GO:0000245">
    <property type="term" value="P:spliceosomal complex assembly"/>
    <property type="evidence" value="ECO:0007669"/>
    <property type="project" value="TreeGrafter"/>
</dbReference>
<feature type="region of interest" description="Disordered" evidence="9">
    <location>
        <begin position="1"/>
        <end position="25"/>
    </location>
</feature>
<dbReference type="Pfam" id="PF23231">
    <property type="entry name" value="HAT_Syf1_CNRKL1_C"/>
    <property type="match status" value="1"/>
</dbReference>
<evidence type="ECO:0000256" key="5">
    <source>
        <dbReference type="ARBA" id="ARBA00022737"/>
    </source>
</evidence>
<protein>
    <recommendedName>
        <fullName evidence="14">Suppressor of forked domain-containing protein</fullName>
    </recommendedName>
</protein>
<dbReference type="SUPFAM" id="SSF48452">
    <property type="entry name" value="TPR-like"/>
    <property type="match status" value="2"/>
</dbReference>
<feature type="domain" description="Pre-mRNA-splicing factor Syf1/CRNKL1-like C-terminal HAT-repeats" evidence="10">
    <location>
        <begin position="330"/>
        <end position="485"/>
    </location>
</feature>
<dbReference type="InterPro" id="IPR045075">
    <property type="entry name" value="Syf1-like"/>
</dbReference>
<dbReference type="InterPro" id="IPR003107">
    <property type="entry name" value="HAT"/>
</dbReference>
<evidence type="ECO:0000259" key="11">
    <source>
        <dbReference type="Pfam" id="PF23233"/>
    </source>
</evidence>
<dbReference type="PANTHER" id="PTHR11246">
    <property type="entry name" value="PRE-MRNA SPLICING FACTOR"/>
    <property type="match status" value="1"/>
</dbReference>
<evidence type="ECO:0000256" key="3">
    <source>
        <dbReference type="ARBA" id="ARBA00022664"/>
    </source>
</evidence>
<keyword evidence="3" id="KW-0507">mRNA processing</keyword>
<keyword evidence="13" id="KW-1185">Reference proteome</keyword>
<evidence type="ECO:0008006" key="14">
    <source>
        <dbReference type="Google" id="ProtNLM"/>
    </source>
</evidence>
<dbReference type="GO" id="GO:0000974">
    <property type="term" value="C:Prp19 complex"/>
    <property type="evidence" value="ECO:0007669"/>
    <property type="project" value="TreeGrafter"/>
</dbReference>
<keyword evidence="4" id="KW-0747">Spliceosome</keyword>
<dbReference type="Gene3D" id="1.25.40.10">
    <property type="entry name" value="Tetratricopeptide repeat domain"/>
    <property type="match status" value="3"/>
</dbReference>
<evidence type="ECO:0000256" key="6">
    <source>
        <dbReference type="ARBA" id="ARBA00023187"/>
    </source>
</evidence>
<dbReference type="OrthoDB" id="541719at2759"/>
<reference evidence="12 13" key="1">
    <citation type="journal article" date="2018" name="MBio">
        <title>Comparative Genomics Reveals the Core Gene Toolbox for the Fungus-Insect Symbiosis.</title>
        <authorList>
            <person name="Wang Y."/>
            <person name="Stata M."/>
            <person name="Wang W."/>
            <person name="Stajich J.E."/>
            <person name="White M.M."/>
            <person name="Moncalvo J.M."/>
        </authorList>
    </citation>
    <scope>NUCLEOTIDE SEQUENCE [LARGE SCALE GENOMIC DNA]</scope>
    <source>
        <strain evidence="12 13">SC-DP-2</strain>
    </source>
</reference>
<keyword evidence="5" id="KW-0677">Repeat</keyword>
<dbReference type="EMBL" id="MBFS01000765">
    <property type="protein sequence ID" value="PVV01843.1"/>
    <property type="molecule type" value="Genomic_DNA"/>
</dbReference>
<dbReference type="InterPro" id="IPR055430">
    <property type="entry name" value="HAT_Syf1_CNRKL1_C"/>
</dbReference>
<dbReference type="GO" id="GO:0071014">
    <property type="term" value="C:post-mRNA release spliceosomal complex"/>
    <property type="evidence" value="ECO:0007669"/>
    <property type="project" value="TreeGrafter"/>
</dbReference>
<evidence type="ECO:0000256" key="1">
    <source>
        <dbReference type="ARBA" id="ARBA00004123"/>
    </source>
</evidence>
<comment type="caution">
    <text evidence="12">The sequence shown here is derived from an EMBL/GenBank/DDBJ whole genome shotgun (WGS) entry which is preliminary data.</text>
</comment>